<keyword evidence="6 8" id="KW-1133">Transmembrane helix</keyword>
<evidence type="ECO:0008006" key="11">
    <source>
        <dbReference type="Google" id="ProtNLM"/>
    </source>
</evidence>
<feature type="transmembrane region" description="Helical" evidence="8">
    <location>
        <begin position="6"/>
        <end position="24"/>
    </location>
</feature>
<dbReference type="InterPro" id="IPR003211">
    <property type="entry name" value="AmiSUreI_transpt"/>
</dbReference>
<reference evidence="9 10" key="1">
    <citation type="submission" date="2023-07" db="EMBL/GenBank/DDBJ databases">
        <title>Sorghum-associated microbial communities from plants grown in Nebraska, USA.</title>
        <authorList>
            <person name="Schachtman D."/>
        </authorList>
    </citation>
    <scope>NUCLEOTIDE SEQUENCE [LARGE SCALE GENOMIC DNA]</scope>
    <source>
        <strain evidence="9 10">BE316</strain>
    </source>
</reference>
<evidence type="ECO:0000256" key="4">
    <source>
        <dbReference type="ARBA" id="ARBA00022475"/>
    </source>
</evidence>
<feature type="transmembrane region" description="Helical" evidence="8">
    <location>
        <begin position="144"/>
        <end position="164"/>
    </location>
</feature>
<comment type="similarity">
    <text evidence="2">Belongs to the AmiS/UreI family.</text>
</comment>
<comment type="caution">
    <text evidence="9">The sequence shown here is derived from an EMBL/GenBank/DDBJ whole genome shotgun (WGS) entry which is preliminary data.</text>
</comment>
<feature type="transmembrane region" description="Helical" evidence="8">
    <location>
        <begin position="31"/>
        <end position="49"/>
    </location>
</feature>
<evidence type="ECO:0000256" key="8">
    <source>
        <dbReference type="SAM" id="Phobius"/>
    </source>
</evidence>
<evidence type="ECO:0000256" key="2">
    <source>
        <dbReference type="ARBA" id="ARBA00010068"/>
    </source>
</evidence>
<dbReference type="Gene3D" id="1.25.40.600">
    <property type="match status" value="1"/>
</dbReference>
<feature type="transmembrane region" description="Helical" evidence="8">
    <location>
        <begin position="113"/>
        <end position="132"/>
    </location>
</feature>
<keyword evidence="5 8" id="KW-0812">Transmembrane</keyword>
<keyword evidence="10" id="KW-1185">Reference proteome</keyword>
<keyword evidence="4" id="KW-1003">Cell membrane</keyword>
<dbReference type="Pfam" id="PF02293">
    <property type="entry name" value="AmiS_UreI"/>
    <property type="match status" value="1"/>
</dbReference>
<evidence type="ECO:0000256" key="7">
    <source>
        <dbReference type="ARBA" id="ARBA00023136"/>
    </source>
</evidence>
<name>A0ABU2AC64_9BURK</name>
<feature type="transmembrane region" description="Helical" evidence="8">
    <location>
        <begin position="84"/>
        <end position="101"/>
    </location>
</feature>
<keyword evidence="3" id="KW-0813">Transport</keyword>
<evidence type="ECO:0000256" key="6">
    <source>
        <dbReference type="ARBA" id="ARBA00022989"/>
    </source>
</evidence>
<accession>A0ABU2AC64</accession>
<organism evidence="9 10">
    <name type="scientific">Roseateles asaccharophilus</name>
    <dbReference type="NCBI Taxonomy" id="582607"/>
    <lineage>
        <taxon>Bacteria</taxon>
        <taxon>Pseudomonadati</taxon>
        <taxon>Pseudomonadota</taxon>
        <taxon>Betaproteobacteria</taxon>
        <taxon>Burkholderiales</taxon>
        <taxon>Sphaerotilaceae</taxon>
        <taxon>Roseateles</taxon>
    </lineage>
</organism>
<gene>
    <name evidence="9" type="ORF">J2X21_003966</name>
</gene>
<dbReference type="RefSeq" id="WP_310331470.1">
    <property type="nucleotide sequence ID" value="NZ_JAVDXV010000008.1"/>
</dbReference>
<proteinExistence type="inferred from homology"/>
<evidence type="ECO:0000256" key="1">
    <source>
        <dbReference type="ARBA" id="ARBA00004651"/>
    </source>
</evidence>
<protein>
    <recommendedName>
        <fullName evidence="11">AmiS/UreI family transporter</fullName>
    </recommendedName>
</protein>
<evidence type="ECO:0000256" key="3">
    <source>
        <dbReference type="ARBA" id="ARBA00022448"/>
    </source>
</evidence>
<keyword evidence="7 8" id="KW-0472">Membrane</keyword>
<sequence>MQGLVLLYVGAVLFINGLSMLGRIAPKEAAIMNVFAGGLSLFVSLHGAAGGQHGAIRTAAFGLLFAFTYLWVAYVHWSGQDGRGLGWFSLFVALTAALVAGDGFARARDATGYGLAACWAAWVLLWLGFFVIGALGRKAWTRPVAWLAIAQSVLTAWLPGYLMLTGRLAA</sequence>
<dbReference type="Proteomes" id="UP001180825">
    <property type="component" value="Unassembled WGS sequence"/>
</dbReference>
<dbReference type="EMBL" id="JAVDXV010000008">
    <property type="protein sequence ID" value="MDR7334802.1"/>
    <property type="molecule type" value="Genomic_DNA"/>
</dbReference>
<evidence type="ECO:0000256" key="5">
    <source>
        <dbReference type="ARBA" id="ARBA00022692"/>
    </source>
</evidence>
<evidence type="ECO:0000313" key="9">
    <source>
        <dbReference type="EMBL" id="MDR7334802.1"/>
    </source>
</evidence>
<evidence type="ECO:0000313" key="10">
    <source>
        <dbReference type="Proteomes" id="UP001180825"/>
    </source>
</evidence>
<feature type="transmembrane region" description="Helical" evidence="8">
    <location>
        <begin position="55"/>
        <end position="77"/>
    </location>
</feature>
<dbReference type="InterPro" id="IPR038523">
    <property type="entry name" value="AmiSUreI_transpt_sf"/>
</dbReference>
<comment type="subcellular location">
    <subcellularLocation>
        <location evidence="1">Cell membrane</location>
        <topology evidence="1">Multi-pass membrane protein</topology>
    </subcellularLocation>
</comment>